<gene>
    <name evidence="2" type="ORF">AWB68_03257</name>
</gene>
<accession>A0A158J194</accession>
<dbReference type="EMBL" id="FCON02000031">
    <property type="protein sequence ID" value="SAL62061.1"/>
    <property type="molecule type" value="Genomic_DNA"/>
</dbReference>
<dbReference type="Proteomes" id="UP000054770">
    <property type="component" value="Unassembled WGS sequence"/>
</dbReference>
<dbReference type="Pfam" id="PF09361">
    <property type="entry name" value="Phasin_2"/>
    <property type="match status" value="1"/>
</dbReference>
<feature type="domain" description="Phasin" evidence="1">
    <location>
        <begin position="14"/>
        <end position="97"/>
    </location>
</feature>
<sequence>MFSFSSQQASPIAANMQVLVSVTKRYATGLQQLAELNVQTVKTVFEESSSVLKAGSGAKAGDILKSQKTLIAEIPEKAAAYTRHFLSIVRATEADILNEARGQFEQYGFRMKGVFEAAPKGPFALLSNFATASKDAASESAGAVVEANEAVAQTAVDATADAAQAGSKH</sequence>
<evidence type="ECO:0000313" key="2">
    <source>
        <dbReference type="EMBL" id="SAL62061.1"/>
    </source>
</evidence>
<protein>
    <submittedName>
        <fullName evidence="2">Phasin family protein</fullName>
    </submittedName>
</protein>
<dbReference type="RefSeq" id="WP_087645376.1">
    <property type="nucleotide sequence ID" value="NZ_FCON02000031.1"/>
</dbReference>
<dbReference type="InterPro" id="IPR018968">
    <property type="entry name" value="Phasin"/>
</dbReference>
<evidence type="ECO:0000313" key="3">
    <source>
        <dbReference type="Proteomes" id="UP000054770"/>
    </source>
</evidence>
<organism evidence="2 3">
    <name type="scientific">Caballeronia choica</name>
    <dbReference type="NCBI Taxonomy" id="326476"/>
    <lineage>
        <taxon>Bacteria</taxon>
        <taxon>Pseudomonadati</taxon>
        <taxon>Pseudomonadota</taxon>
        <taxon>Betaproteobacteria</taxon>
        <taxon>Burkholderiales</taxon>
        <taxon>Burkholderiaceae</taxon>
        <taxon>Caballeronia</taxon>
    </lineage>
</organism>
<evidence type="ECO:0000259" key="1">
    <source>
        <dbReference type="Pfam" id="PF09361"/>
    </source>
</evidence>
<dbReference type="OrthoDB" id="9036799at2"/>
<proteinExistence type="predicted"/>
<dbReference type="NCBIfam" id="TIGR01841">
    <property type="entry name" value="phasin"/>
    <property type="match status" value="1"/>
</dbReference>
<keyword evidence="3" id="KW-1185">Reference proteome</keyword>
<reference evidence="2" key="1">
    <citation type="submission" date="2016-01" db="EMBL/GenBank/DDBJ databases">
        <authorList>
            <person name="Peeters C."/>
        </authorList>
    </citation>
    <scope>NUCLEOTIDE SEQUENCE [LARGE SCALE GENOMIC DNA]</scope>
    <source>
        <strain evidence="2">LMG 22940</strain>
    </source>
</reference>
<dbReference type="InterPro" id="IPR010127">
    <property type="entry name" value="Phasin_subfam-1"/>
</dbReference>
<comment type="caution">
    <text evidence="2">The sequence shown here is derived from an EMBL/GenBank/DDBJ whole genome shotgun (WGS) entry which is preliminary data.</text>
</comment>
<dbReference type="AlphaFoldDB" id="A0A158J194"/>
<name>A0A158J194_9BURK</name>